<evidence type="ECO:0000313" key="3">
    <source>
        <dbReference type="Proteomes" id="UP000189462"/>
    </source>
</evidence>
<dbReference type="PANTHER" id="PTHR46732:SF8">
    <property type="entry name" value="ATP-DEPENDENT PROTEASE LA (LON) DOMAIN PROTEIN"/>
    <property type="match status" value="1"/>
</dbReference>
<dbReference type="EMBL" id="MVBK01000105">
    <property type="protein sequence ID" value="OOG22307.1"/>
    <property type="molecule type" value="Genomic_DNA"/>
</dbReference>
<dbReference type="InterPro" id="IPR046336">
    <property type="entry name" value="Lon_prtase_N_sf"/>
</dbReference>
<dbReference type="SMART" id="SM00464">
    <property type="entry name" value="LON"/>
    <property type="match status" value="1"/>
</dbReference>
<sequence>MITLPLFPLGTVLFPGGILPLRIFETRYIDMVRNCLRTETGFGVCAIRDGSEVGAAAEVHTVGTRAVIADWEGRPDGLLGITARGEQRFRILRTWVEPNRLVMGEVAYLEEPPATPLPEEFLGLAALLERLLSELGPPYAELSRDAGDAVWVGARLAELLPVSLEVKQQMLECDDPLSRLFMLRDAMLNLG</sequence>
<evidence type="ECO:0000259" key="1">
    <source>
        <dbReference type="PROSITE" id="PS51787"/>
    </source>
</evidence>
<evidence type="ECO:0000313" key="2">
    <source>
        <dbReference type="EMBL" id="OOG22307.1"/>
    </source>
</evidence>
<dbReference type="InterPro" id="IPR015947">
    <property type="entry name" value="PUA-like_sf"/>
</dbReference>
<dbReference type="SUPFAM" id="SSF88697">
    <property type="entry name" value="PUA domain-like"/>
    <property type="match status" value="1"/>
</dbReference>
<dbReference type="Proteomes" id="UP000189462">
    <property type="component" value="Unassembled WGS sequence"/>
</dbReference>
<dbReference type="STRING" id="108003.B1C78_15300"/>
<dbReference type="Gene3D" id="1.10.4060.10">
    <property type="entry name" value="BPP1347 like domain"/>
    <property type="match status" value="1"/>
</dbReference>
<comment type="caution">
    <text evidence="2">The sequence shown here is derived from an EMBL/GenBank/DDBJ whole genome shotgun (WGS) entry which is preliminary data.</text>
</comment>
<gene>
    <name evidence="2" type="ORF">B1C78_15300</name>
</gene>
<protein>
    <submittedName>
        <fullName evidence="2">Peptidase S16</fullName>
    </submittedName>
</protein>
<dbReference type="RefSeq" id="WP_077280024.1">
    <property type="nucleotide sequence ID" value="NZ_MVBK01000105.1"/>
</dbReference>
<dbReference type="Gene3D" id="2.30.130.40">
    <property type="entry name" value="LON domain-like"/>
    <property type="match status" value="1"/>
</dbReference>
<dbReference type="PANTHER" id="PTHR46732">
    <property type="entry name" value="ATP-DEPENDENT PROTEASE LA (LON) DOMAIN PROTEIN"/>
    <property type="match status" value="1"/>
</dbReference>
<accession>A0A1V3NB53</accession>
<dbReference type="AlphaFoldDB" id="A0A1V3NB53"/>
<feature type="domain" description="Lon N-terminal" evidence="1">
    <location>
        <begin position="1"/>
        <end position="191"/>
    </location>
</feature>
<organism evidence="2 3">
    <name type="scientific">Thioalkalivibrio denitrificans</name>
    <dbReference type="NCBI Taxonomy" id="108003"/>
    <lineage>
        <taxon>Bacteria</taxon>
        <taxon>Pseudomonadati</taxon>
        <taxon>Pseudomonadota</taxon>
        <taxon>Gammaproteobacteria</taxon>
        <taxon>Chromatiales</taxon>
        <taxon>Ectothiorhodospiraceae</taxon>
        <taxon>Thioalkalivibrio</taxon>
    </lineage>
</organism>
<reference evidence="2 3" key="1">
    <citation type="submission" date="2017-02" db="EMBL/GenBank/DDBJ databases">
        <title>Genomic diversity within the haloalkaliphilic genus Thioalkalivibrio.</title>
        <authorList>
            <person name="Ahn A.-C."/>
            <person name="Meier-Kolthoff J."/>
            <person name="Overmars L."/>
            <person name="Richter M."/>
            <person name="Woyke T."/>
            <person name="Sorokin D.Y."/>
            <person name="Muyzer G."/>
        </authorList>
    </citation>
    <scope>NUCLEOTIDE SEQUENCE [LARGE SCALE GENOMIC DNA]</scope>
    <source>
        <strain evidence="2 3">ALJD</strain>
    </source>
</reference>
<name>A0A1V3NB53_9GAMM</name>
<proteinExistence type="predicted"/>
<dbReference type="OrthoDB" id="8558970at2"/>
<dbReference type="InterPro" id="IPR003111">
    <property type="entry name" value="Lon_prtase_N"/>
</dbReference>
<dbReference type="PROSITE" id="PS51787">
    <property type="entry name" value="LON_N"/>
    <property type="match status" value="1"/>
</dbReference>
<keyword evidence="3" id="KW-1185">Reference proteome</keyword>
<dbReference type="Pfam" id="PF02190">
    <property type="entry name" value="LON_substr_bdg"/>
    <property type="match status" value="1"/>
</dbReference>